<keyword evidence="3 8" id="KW-0175">Coiled coil</keyword>
<dbReference type="PANTHER" id="PTHR15504">
    <property type="entry name" value="NASOPHARYNGEAL EPITHELIUM SPECIFIC PROTEIN 1"/>
    <property type="match status" value="1"/>
</dbReference>
<accession>G0US59</accession>
<evidence type="ECO:0000256" key="9">
    <source>
        <dbReference type="SAM" id="MobiDB-lite"/>
    </source>
</evidence>
<evidence type="ECO:0000256" key="2">
    <source>
        <dbReference type="ARBA" id="ARBA00022846"/>
    </source>
</evidence>
<gene>
    <name evidence="11" type="ORF">TCIL3000_8_4420</name>
</gene>
<keyword evidence="5" id="KW-0966">Cell projection</keyword>
<evidence type="ECO:0000256" key="5">
    <source>
        <dbReference type="ARBA" id="ARBA00023273"/>
    </source>
</evidence>
<proteinExistence type="inferred from homology"/>
<reference evidence="11" key="1">
    <citation type="journal article" date="2012" name="Proc. Natl. Acad. Sci. U.S.A.">
        <title>Antigenic diversity is generated by distinct evolutionary mechanisms in African trypanosome species.</title>
        <authorList>
            <person name="Jackson A.P."/>
            <person name="Berry A."/>
            <person name="Aslett M."/>
            <person name="Allison H.C."/>
            <person name="Burton P."/>
            <person name="Vavrova-Anderson J."/>
            <person name="Brown R."/>
            <person name="Browne H."/>
            <person name="Corton N."/>
            <person name="Hauser H."/>
            <person name="Gamble J."/>
            <person name="Gilderthorp R."/>
            <person name="Marcello L."/>
            <person name="McQuillan J."/>
            <person name="Otto T.D."/>
            <person name="Quail M.A."/>
            <person name="Sanders M.J."/>
            <person name="van Tonder A."/>
            <person name="Ginger M.L."/>
            <person name="Field M.C."/>
            <person name="Barry J.D."/>
            <person name="Hertz-Fowler C."/>
            <person name="Berriman M."/>
        </authorList>
    </citation>
    <scope>NUCLEOTIDE SEQUENCE</scope>
    <source>
        <strain evidence="11">IL3000</strain>
    </source>
</reference>
<evidence type="ECO:0000256" key="7">
    <source>
        <dbReference type="ARBA" id="ARBA00034142"/>
    </source>
</evidence>
<dbReference type="PANTHER" id="PTHR15504:SF0">
    <property type="entry name" value="CILIA- AND FLAGELLA-ASSOCIATED PROTEIN 45"/>
    <property type="match status" value="1"/>
</dbReference>
<feature type="coiled-coil region" evidence="8">
    <location>
        <begin position="289"/>
        <end position="408"/>
    </location>
</feature>
<comment type="similarity">
    <text evidence="6">Belongs to the CFAP45 family.</text>
</comment>
<dbReference type="AlphaFoldDB" id="G0US59"/>
<evidence type="ECO:0000313" key="11">
    <source>
        <dbReference type="EMBL" id="CCC92221.1"/>
    </source>
</evidence>
<keyword evidence="2" id="KW-0282">Flagellum</keyword>
<dbReference type="VEuPathDB" id="TriTrypDB:TcIL3000_8_4420"/>
<dbReference type="GO" id="GO:0031514">
    <property type="term" value="C:motile cilium"/>
    <property type="evidence" value="ECO:0007669"/>
    <property type="project" value="UniProtKB-SubCell"/>
</dbReference>
<feature type="region of interest" description="Disordered" evidence="9">
    <location>
        <begin position="1"/>
        <end position="32"/>
    </location>
</feature>
<evidence type="ECO:0000256" key="8">
    <source>
        <dbReference type="SAM" id="Coils"/>
    </source>
</evidence>
<feature type="domain" description="Trichohyalin-plectin-homology" evidence="10">
    <location>
        <begin position="118"/>
        <end position="466"/>
    </location>
</feature>
<dbReference type="Pfam" id="PF13868">
    <property type="entry name" value="TPH"/>
    <property type="match status" value="1"/>
</dbReference>
<keyword evidence="4" id="KW-0969">Cilium</keyword>
<evidence type="ECO:0000256" key="6">
    <source>
        <dbReference type="ARBA" id="ARBA00034116"/>
    </source>
</evidence>
<dbReference type="InterPro" id="IPR043597">
    <property type="entry name" value="TPH_dom"/>
</dbReference>
<feature type="region of interest" description="Disordered" evidence="9">
    <location>
        <begin position="65"/>
        <end position="98"/>
    </location>
</feature>
<dbReference type="EMBL" id="HE575321">
    <property type="protein sequence ID" value="CCC92221.1"/>
    <property type="molecule type" value="Genomic_DNA"/>
</dbReference>
<comment type="subcellular location">
    <subcellularLocation>
        <location evidence="1">Cell projection</location>
        <location evidence="1">Cilium</location>
        <location evidence="1">Flagellum</location>
    </subcellularLocation>
</comment>
<feature type="compositionally biased region" description="Basic and acidic residues" evidence="9">
    <location>
        <begin position="69"/>
        <end position="98"/>
    </location>
</feature>
<evidence type="ECO:0000259" key="10">
    <source>
        <dbReference type="Pfam" id="PF13868"/>
    </source>
</evidence>
<name>G0US59_TRYCI</name>
<evidence type="ECO:0000256" key="4">
    <source>
        <dbReference type="ARBA" id="ARBA00023069"/>
    </source>
</evidence>
<organism evidence="11">
    <name type="scientific">Trypanosoma congolense (strain IL3000)</name>
    <dbReference type="NCBI Taxonomy" id="1068625"/>
    <lineage>
        <taxon>Eukaryota</taxon>
        <taxon>Discoba</taxon>
        <taxon>Euglenozoa</taxon>
        <taxon>Kinetoplastea</taxon>
        <taxon>Metakinetoplastina</taxon>
        <taxon>Trypanosomatida</taxon>
        <taxon>Trypanosomatidae</taxon>
        <taxon>Trypanosoma</taxon>
        <taxon>Nannomonas</taxon>
    </lineage>
</organism>
<sequence length="483" mass="57906">MIGMMARSGAGVFPPRRPGQTDGDLRRELNARNAPRDSTILTRTELGIIRDMIDGKNIMSTFTGRAARTRSEGAEEHKRRMQQFDEERRLRGGDEKSLEQIEEEQQRLLNLERAKTLLDEQYDEVKKMNQVVDEAKCIAVRSAQIREKQLRKEEEREYERKMEEMMTLEAEKAARMYKERERQQVEAHKRTLAVIKSQLELHDIERLRKLEQLQHEQEAMTRHLALLHEEAAAEKLQQQEKEKRVMEAVALANAQQISLKKRQQMLEEEEDKRIAEFNKQKQERDRLYAEEQQRIRDEKEREVARLRAEQQRVQDTQALLDEIRAQRIQDECAREARRKEKERKEREAAILHDLSEAREKQIEERKRLKADERRQEEEEMERIAAVHKVALEQERQRKMRARKQHEENSLAVLKQIMDVEERRRRERQEYVAEGNQIMMEMREREAALEAIRQRKLKELEELGVPEEYCQALQRKMKVRKAPR</sequence>
<evidence type="ECO:0000256" key="1">
    <source>
        <dbReference type="ARBA" id="ARBA00004230"/>
    </source>
</evidence>
<evidence type="ECO:0000256" key="3">
    <source>
        <dbReference type="ARBA" id="ARBA00023054"/>
    </source>
</evidence>
<dbReference type="InterPro" id="IPR033253">
    <property type="entry name" value="CFAP45"/>
</dbReference>
<protein>
    <recommendedName>
        <fullName evidence="7">Cilia- and flagella-associated protein 45</fullName>
    </recommendedName>
</protein>